<keyword evidence="2 5" id="KW-0812">Transmembrane</keyword>
<keyword evidence="7" id="KW-0436">Ligase</keyword>
<comment type="subcellular location">
    <subcellularLocation>
        <location evidence="1">Membrane</location>
        <topology evidence="1">Multi-pass membrane protein</topology>
    </subcellularLocation>
</comment>
<feature type="transmembrane region" description="Helical" evidence="5">
    <location>
        <begin position="79"/>
        <end position="95"/>
    </location>
</feature>
<evidence type="ECO:0000256" key="3">
    <source>
        <dbReference type="ARBA" id="ARBA00022989"/>
    </source>
</evidence>
<feature type="transmembrane region" description="Helical" evidence="5">
    <location>
        <begin position="228"/>
        <end position="256"/>
    </location>
</feature>
<feature type="transmembrane region" description="Helical" evidence="5">
    <location>
        <begin position="347"/>
        <end position="365"/>
    </location>
</feature>
<organism evidence="7 8">
    <name type="scientific">Brenneria salicis ATCC 15712 = DSM 30166</name>
    <dbReference type="NCBI Taxonomy" id="714314"/>
    <lineage>
        <taxon>Bacteria</taxon>
        <taxon>Pseudomonadati</taxon>
        <taxon>Pseudomonadota</taxon>
        <taxon>Gammaproteobacteria</taxon>
        <taxon>Enterobacterales</taxon>
        <taxon>Pectobacteriaceae</taxon>
        <taxon>Brenneria</taxon>
    </lineage>
</organism>
<feature type="transmembrane region" description="Helical" evidence="5">
    <location>
        <begin position="276"/>
        <end position="297"/>
    </location>
</feature>
<reference evidence="7 8" key="1">
    <citation type="submission" date="2018-06" db="EMBL/GenBank/DDBJ databases">
        <title>Genomic Encyclopedia of Type Strains, Phase IV (KMG-IV): sequencing the most valuable type-strain genomes for metagenomic binning, comparative biology and taxonomic classification.</title>
        <authorList>
            <person name="Goeker M."/>
        </authorList>
    </citation>
    <scope>NUCLEOTIDE SEQUENCE [LARGE SCALE GENOMIC DNA]</scope>
    <source>
        <strain evidence="7 8">DSM 30166</strain>
    </source>
</reference>
<evidence type="ECO:0000256" key="2">
    <source>
        <dbReference type="ARBA" id="ARBA00022692"/>
    </source>
</evidence>
<evidence type="ECO:0000256" key="5">
    <source>
        <dbReference type="SAM" id="Phobius"/>
    </source>
</evidence>
<feature type="transmembrane region" description="Helical" evidence="5">
    <location>
        <begin position="14"/>
        <end position="36"/>
    </location>
</feature>
<dbReference type="AlphaFoldDB" id="A0A366I162"/>
<dbReference type="GO" id="GO:0016020">
    <property type="term" value="C:membrane"/>
    <property type="evidence" value="ECO:0007669"/>
    <property type="project" value="UniProtKB-SubCell"/>
</dbReference>
<dbReference type="EMBL" id="QNRY01000027">
    <property type="protein sequence ID" value="RBP61123.1"/>
    <property type="molecule type" value="Genomic_DNA"/>
</dbReference>
<proteinExistence type="predicted"/>
<dbReference type="OrthoDB" id="6497624at2"/>
<dbReference type="RefSeq" id="WP_113867702.1">
    <property type="nucleotide sequence ID" value="NZ_AGJP01000001.1"/>
</dbReference>
<evidence type="ECO:0000313" key="7">
    <source>
        <dbReference type="EMBL" id="RBP61123.1"/>
    </source>
</evidence>
<feature type="transmembrane region" description="Helical" evidence="5">
    <location>
        <begin position="157"/>
        <end position="176"/>
    </location>
</feature>
<feature type="domain" description="O-antigen ligase-related" evidence="6">
    <location>
        <begin position="191"/>
        <end position="329"/>
    </location>
</feature>
<keyword evidence="4 5" id="KW-0472">Membrane</keyword>
<gene>
    <name evidence="7" type="ORF">DES54_12731</name>
</gene>
<dbReference type="Pfam" id="PF04932">
    <property type="entry name" value="Wzy_C"/>
    <property type="match status" value="1"/>
</dbReference>
<dbReference type="Proteomes" id="UP000253046">
    <property type="component" value="Unassembled WGS sequence"/>
</dbReference>
<keyword evidence="8" id="KW-1185">Reference proteome</keyword>
<feature type="transmembrane region" description="Helical" evidence="5">
    <location>
        <begin position="317"/>
        <end position="335"/>
    </location>
</feature>
<protein>
    <submittedName>
        <fullName evidence="7">O-antigen ligase-like membrane protein</fullName>
    </submittedName>
</protein>
<accession>A0A366I162</accession>
<evidence type="ECO:0000259" key="6">
    <source>
        <dbReference type="Pfam" id="PF04932"/>
    </source>
</evidence>
<feature type="transmembrane region" description="Helical" evidence="5">
    <location>
        <begin position="188"/>
        <end position="208"/>
    </location>
</feature>
<comment type="caution">
    <text evidence="7">The sequence shown here is derived from an EMBL/GenBank/DDBJ whole genome shotgun (WGS) entry which is preliminary data.</text>
</comment>
<feature type="transmembrane region" description="Helical" evidence="5">
    <location>
        <begin position="48"/>
        <end position="64"/>
    </location>
</feature>
<keyword evidence="3 5" id="KW-1133">Transmembrane helix</keyword>
<feature type="transmembrane region" description="Helical" evidence="5">
    <location>
        <begin position="107"/>
        <end position="127"/>
    </location>
</feature>
<evidence type="ECO:0000256" key="4">
    <source>
        <dbReference type="ARBA" id="ARBA00023136"/>
    </source>
</evidence>
<name>A0A366I162_9GAMM</name>
<evidence type="ECO:0000256" key="1">
    <source>
        <dbReference type="ARBA" id="ARBA00004141"/>
    </source>
</evidence>
<sequence>MRIISRNGLAIPKFAIYLILARSPFFVFFVALYYFFNKSGFYFFIKKIYLFIFFILLACLYSLVQGNSTGLVLGQAKDILLSLIVLFFLVSFCIVNKNGDYTVYKSLRFGFIFIAVIKILILVFAIATGTNPMDIIRSISEVWGVDMMTLGVEDSNVVRIQIPMDAITPFIIYFCVHEMLNTKVKISNILTLALLLSSVLLTMSRYFWAEAVFLVLLSFLLNGRFKSWLYSSVVVLVISFFIYFMTPLGEVINSILNARMDSMLNSASDMSRTLQINAIFTAIENKPFFGYGIGYYLPNMIRSYDVKYLYENQSLSMIMSLGAIGFLILCGMLLGSFLTPELLSGRLNVSNLIIGLIMFALWMAGGSFNPFLFGASGGIILFFCARYSHISEKIQANIIK</sequence>
<evidence type="ECO:0000313" key="8">
    <source>
        <dbReference type="Proteomes" id="UP000253046"/>
    </source>
</evidence>
<feature type="transmembrane region" description="Helical" evidence="5">
    <location>
        <begin position="371"/>
        <end position="390"/>
    </location>
</feature>
<dbReference type="InterPro" id="IPR007016">
    <property type="entry name" value="O-antigen_ligase-rel_domated"/>
</dbReference>
<dbReference type="GO" id="GO:0016874">
    <property type="term" value="F:ligase activity"/>
    <property type="evidence" value="ECO:0007669"/>
    <property type="project" value="UniProtKB-KW"/>
</dbReference>